<dbReference type="Proteomes" id="UP000499080">
    <property type="component" value="Unassembled WGS sequence"/>
</dbReference>
<accession>A0A4Y2LG97</accession>
<gene>
    <name evidence="1" type="ORF">AVEN_12504_1</name>
</gene>
<dbReference type="EMBL" id="BGPR01005698">
    <property type="protein sequence ID" value="GBN12616.1"/>
    <property type="molecule type" value="Genomic_DNA"/>
</dbReference>
<proteinExistence type="predicted"/>
<protein>
    <submittedName>
        <fullName evidence="1">Uncharacterized protein</fullName>
    </submittedName>
</protein>
<dbReference type="AlphaFoldDB" id="A0A4Y2LG97"/>
<comment type="caution">
    <text evidence="1">The sequence shown here is derived from an EMBL/GenBank/DDBJ whole genome shotgun (WGS) entry which is preliminary data.</text>
</comment>
<evidence type="ECO:0000313" key="2">
    <source>
        <dbReference type="Proteomes" id="UP000499080"/>
    </source>
</evidence>
<evidence type="ECO:0000313" key="1">
    <source>
        <dbReference type="EMBL" id="GBN12616.1"/>
    </source>
</evidence>
<reference evidence="1 2" key="1">
    <citation type="journal article" date="2019" name="Sci. Rep.">
        <title>Orb-weaving spider Araneus ventricosus genome elucidates the spidroin gene catalogue.</title>
        <authorList>
            <person name="Kono N."/>
            <person name="Nakamura H."/>
            <person name="Ohtoshi R."/>
            <person name="Moran D.A.P."/>
            <person name="Shinohara A."/>
            <person name="Yoshida Y."/>
            <person name="Fujiwara M."/>
            <person name="Mori M."/>
            <person name="Tomita M."/>
            <person name="Arakawa K."/>
        </authorList>
    </citation>
    <scope>NUCLEOTIDE SEQUENCE [LARGE SCALE GENOMIC DNA]</scope>
</reference>
<name>A0A4Y2LG97_ARAVE</name>
<organism evidence="1 2">
    <name type="scientific">Araneus ventricosus</name>
    <name type="common">Orbweaver spider</name>
    <name type="synonym">Epeira ventricosa</name>
    <dbReference type="NCBI Taxonomy" id="182803"/>
    <lineage>
        <taxon>Eukaryota</taxon>
        <taxon>Metazoa</taxon>
        <taxon>Ecdysozoa</taxon>
        <taxon>Arthropoda</taxon>
        <taxon>Chelicerata</taxon>
        <taxon>Arachnida</taxon>
        <taxon>Araneae</taxon>
        <taxon>Araneomorphae</taxon>
        <taxon>Entelegynae</taxon>
        <taxon>Araneoidea</taxon>
        <taxon>Araneidae</taxon>
        <taxon>Araneus</taxon>
    </lineage>
</organism>
<sequence>MTRTTPELAPPLQTSAPHQREDVWLHTYDLMRNRSITRRIFYWNRVSNMEPPTPKPALELEATAASIQFEKIQKRGIGTVILLQNKQCRDTLRPLSHYTVEPLRQECIRPPLGGKLKK</sequence>
<keyword evidence="2" id="KW-1185">Reference proteome</keyword>